<dbReference type="Pfam" id="PF13683">
    <property type="entry name" value="rve_3"/>
    <property type="match status" value="1"/>
</dbReference>
<accession>A0A3R9E473</accession>
<dbReference type="Gene3D" id="1.10.10.60">
    <property type="entry name" value="Homeodomain-like"/>
    <property type="match status" value="1"/>
</dbReference>
<sequence>MSHRNARLTPHGRRLLIDRVTAGRPVAHVATELGISRATGHKWVRRYRQHGNEGLLDRSCRPHHSPRRVPDHTEQQIIDLRRTRRLGPARIAGILHLHASTVHRVLTRHHMPKLAWLDRPTGQPIRRYQRDRPGELLHVDVKKLGRLRDGGGWRAHGRDSIERRRARYGTRVGYEYVHCAIDDHTRIAYAEIHPDETAATCAGFLRRAATALAELGIDRIERVMTDNALAYRRSHAWRNALTEIGAQARFTRRDRPQTNGKAERFNRTLAEEWAYAQPFTSSQHRAYALPEFLHHYNHHRAHTALGGRPPITRVNNLTGHN</sequence>
<comment type="caution">
    <text evidence="2">The sequence shown here is derived from an EMBL/GenBank/DDBJ whole genome shotgun (WGS) entry which is preliminary data.</text>
</comment>
<evidence type="ECO:0000313" key="3">
    <source>
        <dbReference type="Proteomes" id="UP000267081"/>
    </source>
</evidence>
<dbReference type="PANTHER" id="PTHR35004:SF7">
    <property type="entry name" value="INTEGRASE PROTEIN"/>
    <property type="match status" value="1"/>
</dbReference>
<dbReference type="SUPFAM" id="SSF53098">
    <property type="entry name" value="Ribonuclease H-like"/>
    <property type="match status" value="1"/>
</dbReference>
<dbReference type="Proteomes" id="UP000267081">
    <property type="component" value="Unassembled WGS sequence"/>
</dbReference>
<dbReference type="InterPro" id="IPR024967">
    <property type="entry name" value="DNA-bd_IS481-type"/>
</dbReference>
<dbReference type="RefSeq" id="WP_125306965.1">
    <property type="nucleotide sequence ID" value="NZ_RSEC01000026.1"/>
</dbReference>
<feature type="non-terminal residue" evidence="2">
    <location>
        <position position="321"/>
    </location>
</feature>
<dbReference type="InterPro" id="IPR001584">
    <property type="entry name" value="Integrase_cat-core"/>
</dbReference>
<dbReference type="InterPro" id="IPR036397">
    <property type="entry name" value="RNaseH_sf"/>
</dbReference>
<proteinExistence type="predicted"/>
<dbReference type="SUPFAM" id="SSF46689">
    <property type="entry name" value="Homeodomain-like"/>
    <property type="match status" value="1"/>
</dbReference>
<dbReference type="InterPro" id="IPR047656">
    <property type="entry name" value="IS481-like_transpos"/>
</dbReference>
<dbReference type="NCBIfam" id="NF033577">
    <property type="entry name" value="transpos_IS481"/>
    <property type="match status" value="1"/>
</dbReference>
<dbReference type="GO" id="GO:0003676">
    <property type="term" value="F:nucleic acid binding"/>
    <property type="evidence" value="ECO:0007669"/>
    <property type="project" value="InterPro"/>
</dbReference>
<protein>
    <submittedName>
        <fullName evidence="2">IS481 family transposase</fullName>
    </submittedName>
</protein>
<dbReference type="AlphaFoldDB" id="A0A3R9E473"/>
<dbReference type="GO" id="GO:0015074">
    <property type="term" value="P:DNA integration"/>
    <property type="evidence" value="ECO:0007669"/>
    <property type="project" value="InterPro"/>
</dbReference>
<dbReference type="OrthoDB" id="568335at2"/>
<dbReference type="InterPro" id="IPR009057">
    <property type="entry name" value="Homeodomain-like_sf"/>
</dbReference>
<feature type="domain" description="Integrase catalytic" evidence="1">
    <location>
        <begin position="129"/>
        <end position="318"/>
    </location>
</feature>
<dbReference type="Gene3D" id="3.30.420.10">
    <property type="entry name" value="Ribonuclease H-like superfamily/Ribonuclease H"/>
    <property type="match status" value="1"/>
</dbReference>
<name>A0A3R9E473_9PSEU</name>
<evidence type="ECO:0000259" key="1">
    <source>
        <dbReference type="PROSITE" id="PS50994"/>
    </source>
</evidence>
<reference evidence="2 3" key="1">
    <citation type="submission" date="2018-12" db="EMBL/GenBank/DDBJ databases">
        <title>Amycolatopsis eburnea sp. nov. actinomycete associate with arbuscular mycorrhiza fungal spore.</title>
        <authorList>
            <person name="Lumyong S."/>
            <person name="Chaiya L."/>
        </authorList>
    </citation>
    <scope>NUCLEOTIDE SEQUENCE [LARGE SCALE GENOMIC DNA]</scope>
    <source>
        <strain evidence="2 3">GLM-1</strain>
    </source>
</reference>
<dbReference type="EMBL" id="RSEC01000026">
    <property type="protein sequence ID" value="RSD22723.1"/>
    <property type="molecule type" value="Genomic_DNA"/>
</dbReference>
<dbReference type="InterPro" id="IPR012337">
    <property type="entry name" value="RNaseH-like_sf"/>
</dbReference>
<organism evidence="2 3">
    <name type="scientific">Amycolatopsis eburnea</name>
    <dbReference type="NCBI Taxonomy" id="2267691"/>
    <lineage>
        <taxon>Bacteria</taxon>
        <taxon>Bacillati</taxon>
        <taxon>Actinomycetota</taxon>
        <taxon>Actinomycetes</taxon>
        <taxon>Pseudonocardiales</taxon>
        <taxon>Pseudonocardiaceae</taxon>
        <taxon>Amycolatopsis</taxon>
    </lineage>
</organism>
<keyword evidence="3" id="KW-1185">Reference proteome</keyword>
<dbReference type="Pfam" id="PF13011">
    <property type="entry name" value="LZ_Tnp_IS481"/>
    <property type="match status" value="1"/>
</dbReference>
<evidence type="ECO:0000313" key="2">
    <source>
        <dbReference type="EMBL" id="RSD22723.1"/>
    </source>
</evidence>
<dbReference type="PANTHER" id="PTHR35004">
    <property type="entry name" value="TRANSPOSASE RV3428C-RELATED"/>
    <property type="match status" value="1"/>
</dbReference>
<dbReference type="PROSITE" id="PS50994">
    <property type="entry name" value="INTEGRASE"/>
    <property type="match status" value="1"/>
</dbReference>
<gene>
    <name evidence="2" type="ORF">EIY87_07640</name>
</gene>